<reference evidence="8" key="1">
    <citation type="submission" date="2023-06" db="EMBL/GenBank/DDBJ databases">
        <authorList>
            <person name="Jiang Y."/>
            <person name="Liu Q."/>
        </authorList>
    </citation>
    <scope>NUCLEOTIDE SEQUENCE</scope>
    <source>
        <strain evidence="8">CGMCC 1.12090</strain>
    </source>
</reference>
<feature type="transmembrane region" description="Helical" evidence="6">
    <location>
        <begin position="5"/>
        <end position="24"/>
    </location>
</feature>
<feature type="transmembrane region" description="Helical" evidence="6">
    <location>
        <begin position="30"/>
        <end position="46"/>
    </location>
</feature>
<evidence type="ECO:0000259" key="7">
    <source>
        <dbReference type="Pfam" id="PF04138"/>
    </source>
</evidence>
<dbReference type="Proteomes" id="UP001169027">
    <property type="component" value="Unassembled WGS sequence"/>
</dbReference>
<evidence type="ECO:0000256" key="5">
    <source>
        <dbReference type="ARBA" id="ARBA00023136"/>
    </source>
</evidence>
<feature type="transmembrane region" description="Helical" evidence="6">
    <location>
        <begin position="96"/>
        <end position="114"/>
    </location>
</feature>
<evidence type="ECO:0000256" key="1">
    <source>
        <dbReference type="ARBA" id="ARBA00004141"/>
    </source>
</evidence>
<feature type="transmembrane region" description="Helical" evidence="6">
    <location>
        <begin position="66"/>
        <end position="84"/>
    </location>
</feature>
<evidence type="ECO:0000313" key="8">
    <source>
        <dbReference type="EMBL" id="MDO1531999.1"/>
    </source>
</evidence>
<dbReference type="EMBL" id="JAUKVY010000004">
    <property type="protein sequence ID" value="MDO1531999.1"/>
    <property type="molecule type" value="Genomic_DNA"/>
</dbReference>
<evidence type="ECO:0000256" key="3">
    <source>
        <dbReference type="ARBA" id="ARBA00022692"/>
    </source>
</evidence>
<comment type="caution">
    <text evidence="8">The sequence shown here is derived from an EMBL/GenBank/DDBJ whole genome shotgun (WGS) entry which is preliminary data.</text>
</comment>
<keyword evidence="4 6" id="KW-1133">Transmembrane helix</keyword>
<sequence length="126" mass="13873">MRYGLVGLTVNLAGYAVYLLVTYLGAPPRAAMTVLYGVGAFGGFWGNKRLTFRHEGGVLRTATRYVLAHCLGYLINLAIFAVVIDKLGYPHQWAQAIGVFVVAGYLFLAFKFFVFRDLTSSQGAER</sequence>
<keyword evidence="5 6" id="KW-0472">Membrane</keyword>
<comment type="subcellular location">
    <subcellularLocation>
        <location evidence="1">Membrane</location>
        <topology evidence="1">Multi-pass membrane protein</topology>
    </subcellularLocation>
</comment>
<dbReference type="InterPro" id="IPR007267">
    <property type="entry name" value="GtrA_DPMS_TM"/>
</dbReference>
<name>A0ABT8RZA6_9BURK</name>
<protein>
    <submittedName>
        <fullName evidence="8">GtrA family protein</fullName>
    </submittedName>
</protein>
<evidence type="ECO:0000256" key="6">
    <source>
        <dbReference type="SAM" id="Phobius"/>
    </source>
</evidence>
<evidence type="ECO:0000256" key="4">
    <source>
        <dbReference type="ARBA" id="ARBA00022989"/>
    </source>
</evidence>
<dbReference type="PANTHER" id="PTHR38459">
    <property type="entry name" value="PROPHAGE BACTOPRENOL-LINKED GLUCOSE TRANSLOCASE HOMOLOG"/>
    <property type="match status" value="1"/>
</dbReference>
<feature type="domain" description="GtrA/DPMS transmembrane" evidence="7">
    <location>
        <begin position="2"/>
        <end position="115"/>
    </location>
</feature>
<evidence type="ECO:0000313" key="9">
    <source>
        <dbReference type="Proteomes" id="UP001169027"/>
    </source>
</evidence>
<gene>
    <name evidence="8" type="ORF">Q2T77_06850</name>
</gene>
<dbReference type="PANTHER" id="PTHR38459:SF1">
    <property type="entry name" value="PROPHAGE BACTOPRENOL-LINKED GLUCOSE TRANSLOCASE HOMOLOG"/>
    <property type="match status" value="1"/>
</dbReference>
<dbReference type="InterPro" id="IPR051401">
    <property type="entry name" value="GtrA_CellWall_Glycosyl"/>
</dbReference>
<evidence type="ECO:0000256" key="2">
    <source>
        <dbReference type="ARBA" id="ARBA00009399"/>
    </source>
</evidence>
<organism evidence="8 9">
    <name type="scientific">Variovorax ginsengisoli</name>
    <dbReference type="NCBI Taxonomy" id="363844"/>
    <lineage>
        <taxon>Bacteria</taxon>
        <taxon>Pseudomonadati</taxon>
        <taxon>Pseudomonadota</taxon>
        <taxon>Betaproteobacteria</taxon>
        <taxon>Burkholderiales</taxon>
        <taxon>Comamonadaceae</taxon>
        <taxon>Variovorax</taxon>
    </lineage>
</organism>
<keyword evidence="9" id="KW-1185">Reference proteome</keyword>
<accession>A0ABT8RZA6</accession>
<proteinExistence type="inferred from homology"/>
<comment type="similarity">
    <text evidence="2">Belongs to the GtrA family.</text>
</comment>
<dbReference type="Pfam" id="PF04138">
    <property type="entry name" value="GtrA_DPMS_TM"/>
    <property type="match status" value="1"/>
</dbReference>
<keyword evidence="3 6" id="KW-0812">Transmembrane</keyword>